<evidence type="ECO:0000256" key="3">
    <source>
        <dbReference type="ARBA" id="ARBA00022555"/>
    </source>
</evidence>
<dbReference type="InterPro" id="IPR027408">
    <property type="entry name" value="PNPase/RNase_PH_dom_sf"/>
</dbReference>
<dbReference type="PANTHER" id="PTHR11953">
    <property type="entry name" value="EXOSOME COMPLEX COMPONENT"/>
    <property type="match status" value="1"/>
</dbReference>
<sequence length="263" mass="27628">MVRADGRSDDALREIRITRGYQQWPAGSVLVEFGNTRVLCAASVTEGVPRWRAGSGLGWVTAEYAMLPSATHTRGDRESIKGRVGGRTHEISRLVGRSLRACIDLAALGENTIVIDCDVIQADGGTRTAAITGAYVALADAVTWLGAAGRLADPKPLACSVSAVSVGVIDGRVRLDLPYEEDSRAEVDMNVVATDAGTLVEVQGTGEGATFARSTLDQMLDLALAGCAELARLQTEALALPYPGQLPEPSPSKRSRGHSGAKS</sequence>
<keyword evidence="5 7" id="KW-0548">Nucleotidyltransferase</keyword>
<comment type="catalytic activity">
    <reaction evidence="7">
        <text>tRNA(n+1) + phosphate = tRNA(n) + a ribonucleoside 5'-diphosphate</text>
        <dbReference type="Rhea" id="RHEA:10628"/>
        <dbReference type="Rhea" id="RHEA-COMP:17343"/>
        <dbReference type="Rhea" id="RHEA-COMP:17344"/>
        <dbReference type="ChEBI" id="CHEBI:43474"/>
        <dbReference type="ChEBI" id="CHEBI:57930"/>
        <dbReference type="ChEBI" id="CHEBI:173114"/>
        <dbReference type="EC" id="2.7.7.56"/>
    </reaction>
</comment>
<evidence type="ECO:0000313" key="12">
    <source>
        <dbReference type="Proteomes" id="UP000517916"/>
    </source>
</evidence>
<keyword evidence="6" id="KW-0694">RNA-binding</keyword>
<dbReference type="InterPro" id="IPR015847">
    <property type="entry name" value="ExoRNase_PH_dom2"/>
</dbReference>
<evidence type="ECO:0000256" key="4">
    <source>
        <dbReference type="ARBA" id="ARBA00022694"/>
    </source>
</evidence>
<evidence type="ECO:0000259" key="10">
    <source>
        <dbReference type="Pfam" id="PF03725"/>
    </source>
</evidence>
<dbReference type="RefSeq" id="WP_025354860.1">
    <property type="nucleotide sequence ID" value="NZ_BAAABQ010000054.1"/>
</dbReference>
<name>A0ABR6BTS5_9PSEU</name>
<evidence type="ECO:0000256" key="8">
    <source>
        <dbReference type="SAM" id="MobiDB-lite"/>
    </source>
</evidence>
<dbReference type="PANTHER" id="PTHR11953:SF0">
    <property type="entry name" value="EXOSOME COMPLEX COMPONENT RRP41"/>
    <property type="match status" value="1"/>
</dbReference>
<dbReference type="InterPro" id="IPR002381">
    <property type="entry name" value="RNase_PH_bac-type"/>
</dbReference>
<dbReference type="InterPro" id="IPR001247">
    <property type="entry name" value="ExoRNase_PH_dom1"/>
</dbReference>
<comment type="similarity">
    <text evidence="1 7">Belongs to the RNase PH family.</text>
</comment>
<dbReference type="CDD" id="cd11362">
    <property type="entry name" value="RNase_PH_bact"/>
    <property type="match status" value="1"/>
</dbReference>
<evidence type="ECO:0000256" key="7">
    <source>
        <dbReference type="HAMAP-Rule" id="MF_00564"/>
    </source>
</evidence>
<evidence type="ECO:0000256" key="1">
    <source>
        <dbReference type="ARBA" id="ARBA00006678"/>
    </source>
</evidence>
<comment type="subunit">
    <text evidence="7">Homohexameric ring arranged as a trimer of dimers.</text>
</comment>
<organism evidence="11 12">
    <name type="scientific">Kutzneria viridogrisea</name>
    <dbReference type="NCBI Taxonomy" id="47990"/>
    <lineage>
        <taxon>Bacteria</taxon>
        <taxon>Bacillati</taxon>
        <taxon>Actinomycetota</taxon>
        <taxon>Actinomycetes</taxon>
        <taxon>Pseudonocardiales</taxon>
        <taxon>Pseudonocardiaceae</taxon>
        <taxon>Kutzneria</taxon>
    </lineage>
</organism>
<protein>
    <recommendedName>
        <fullName evidence="7">Ribonuclease PH</fullName>
        <shortName evidence="7">RNase PH</shortName>
        <ecNumber evidence="7">2.7.7.56</ecNumber>
    </recommendedName>
    <alternativeName>
        <fullName evidence="7">tRNA nucleotidyltransferase</fullName>
    </alternativeName>
</protein>
<dbReference type="InterPro" id="IPR036345">
    <property type="entry name" value="ExoRNase_PH_dom2_sf"/>
</dbReference>
<dbReference type="Proteomes" id="UP000517916">
    <property type="component" value="Unassembled WGS sequence"/>
</dbReference>
<evidence type="ECO:0000313" key="11">
    <source>
        <dbReference type="EMBL" id="MBA8930299.1"/>
    </source>
</evidence>
<dbReference type="HAMAP" id="MF_00564">
    <property type="entry name" value="RNase_PH"/>
    <property type="match status" value="1"/>
</dbReference>
<evidence type="ECO:0000259" key="9">
    <source>
        <dbReference type="Pfam" id="PF01138"/>
    </source>
</evidence>
<proteinExistence type="inferred from homology"/>
<dbReference type="EMBL" id="JACJID010000006">
    <property type="protein sequence ID" value="MBA8930299.1"/>
    <property type="molecule type" value="Genomic_DNA"/>
</dbReference>
<evidence type="ECO:0000256" key="5">
    <source>
        <dbReference type="ARBA" id="ARBA00022695"/>
    </source>
</evidence>
<dbReference type="Gene3D" id="3.30.230.70">
    <property type="entry name" value="GHMP Kinase, N-terminal domain"/>
    <property type="match status" value="1"/>
</dbReference>
<keyword evidence="7 11" id="KW-0808">Transferase</keyword>
<evidence type="ECO:0000256" key="6">
    <source>
        <dbReference type="ARBA" id="ARBA00022884"/>
    </source>
</evidence>
<feature type="compositionally biased region" description="Basic residues" evidence="8">
    <location>
        <begin position="253"/>
        <end position="263"/>
    </location>
</feature>
<accession>A0ABR6BTS5</accession>
<feature type="binding site" evidence="7">
    <location>
        <begin position="125"/>
        <end position="127"/>
    </location>
    <ligand>
        <name>phosphate</name>
        <dbReference type="ChEBI" id="CHEBI:43474"/>
        <note>substrate</note>
    </ligand>
</feature>
<dbReference type="PROSITE" id="PS01277">
    <property type="entry name" value="RIBONUCLEASE_PH"/>
    <property type="match status" value="1"/>
</dbReference>
<reference evidence="11 12" key="1">
    <citation type="submission" date="2020-08" db="EMBL/GenBank/DDBJ databases">
        <title>Genomic Encyclopedia of Archaeal and Bacterial Type Strains, Phase II (KMG-II): from individual species to whole genera.</title>
        <authorList>
            <person name="Goeker M."/>
        </authorList>
    </citation>
    <scope>NUCLEOTIDE SEQUENCE [LARGE SCALE GENOMIC DNA]</scope>
    <source>
        <strain evidence="11 12">DSM 43850</strain>
    </source>
</reference>
<dbReference type="Pfam" id="PF03725">
    <property type="entry name" value="RNase_PH_C"/>
    <property type="match status" value="1"/>
</dbReference>
<feature type="domain" description="Exoribonuclease phosphorolytic" evidence="10">
    <location>
        <begin position="160"/>
        <end position="225"/>
    </location>
</feature>
<comment type="caution">
    <text evidence="11">The sequence shown here is derived from an EMBL/GenBank/DDBJ whole genome shotgun (WGS) entry which is preliminary data.</text>
</comment>
<dbReference type="NCBIfam" id="TIGR01966">
    <property type="entry name" value="RNasePH"/>
    <property type="match status" value="1"/>
</dbReference>
<dbReference type="SUPFAM" id="SSF54211">
    <property type="entry name" value="Ribosomal protein S5 domain 2-like"/>
    <property type="match status" value="1"/>
</dbReference>
<evidence type="ECO:0000256" key="2">
    <source>
        <dbReference type="ARBA" id="ARBA00022552"/>
    </source>
</evidence>
<dbReference type="EC" id="2.7.7.56" evidence="7"/>
<dbReference type="InterPro" id="IPR020568">
    <property type="entry name" value="Ribosomal_Su5_D2-typ_SF"/>
</dbReference>
<gene>
    <name evidence="7" type="primary">rph</name>
    <name evidence="11" type="ORF">BC739_007532</name>
</gene>
<keyword evidence="4 7" id="KW-0819">tRNA processing</keyword>
<comment type="function">
    <text evidence="7">Phosphorolytic 3'-5' exoribonuclease that plays an important role in tRNA 3'-end maturation. Removes nucleotide residues following the 3'-CCA terminus of tRNAs; can also add nucleotides to the ends of RNA molecules by using nucleoside diphosphates as substrates, but this may not be physiologically important. Probably plays a role in initiation of 16S rRNA degradation (leading to ribosome degradation) during starvation.</text>
</comment>
<feature type="domain" description="Exoribonuclease phosphorolytic" evidence="9">
    <location>
        <begin position="12"/>
        <end position="141"/>
    </location>
</feature>
<dbReference type="GO" id="GO:0009022">
    <property type="term" value="F:tRNA nucleotidyltransferase activity"/>
    <property type="evidence" value="ECO:0007669"/>
    <property type="project" value="UniProtKB-EC"/>
</dbReference>
<dbReference type="InterPro" id="IPR050080">
    <property type="entry name" value="RNase_PH"/>
</dbReference>
<feature type="region of interest" description="Disordered" evidence="8">
    <location>
        <begin position="241"/>
        <end position="263"/>
    </location>
</feature>
<dbReference type="InterPro" id="IPR018336">
    <property type="entry name" value="RNase_PH_CS"/>
</dbReference>
<dbReference type="SUPFAM" id="SSF55666">
    <property type="entry name" value="Ribonuclease PH domain 2-like"/>
    <property type="match status" value="1"/>
</dbReference>
<dbReference type="Pfam" id="PF01138">
    <property type="entry name" value="RNase_PH"/>
    <property type="match status" value="1"/>
</dbReference>
<feature type="binding site" evidence="7">
    <location>
        <position position="87"/>
    </location>
    <ligand>
        <name>phosphate</name>
        <dbReference type="ChEBI" id="CHEBI:43474"/>
        <note>substrate</note>
    </ligand>
</feature>
<keyword evidence="12" id="KW-1185">Reference proteome</keyword>
<keyword evidence="2 7" id="KW-0698">rRNA processing</keyword>
<keyword evidence="3 7" id="KW-0820">tRNA-binding</keyword>